<keyword evidence="3" id="KW-1185">Reference proteome</keyword>
<evidence type="ECO:0000313" key="2">
    <source>
        <dbReference type="EMBL" id="CAI8042192.1"/>
    </source>
</evidence>
<dbReference type="Proteomes" id="UP001174909">
    <property type="component" value="Unassembled WGS sequence"/>
</dbReference>
<accession>A0AA35X933</accession>
<reference evidence="2" key="1">
    <citation type="submission" date="2023-03" db="EMBL/GenBank/DDBJ databases">
        <authorList>
            <person name="Steffen K."/>
            <person name="Cardenas P."/>
        </authorList>
    </citation>
    <scope>NUCLEOTIDE SEQUENCE</scope>
</reference>
<dbReference type="Pfam" id="PF08241">
    <property type="entry name" value="Methyltransf_11"/>
    <property type="match status" value="1"/>
</dbReference>
<name>A0AA35X933_GEOBA</name>
<dbReference type="InterPro" id="IPR013216">
    <property type="entry name" value="Methyltransf_11"/>
</dbReference>
<evidence type="ECO:0000259" key="1">
    <source>
        <dbReference type="Pfam" id="PF08241"/>
    </source>
</evidence>
<dbReference type="CDD" id="cd02440">
    <property type="entry name" value="AdoMet_MTases"/>
    <property type="match status" value="1"/>
</dbReference>
<dbReference type="SUPFAM" id="SSF53335">
    <property type="entry name" value="S-adenosyl-L-methionine-dependent methyltransferases"/>
    <property type="match status" value="1"/>
</dbReference>
<sequence>MLGAIEAWKRRVETHHAQSEAVMAAASWSDDDFWQPYARYFRVDPRRQDDPVLDLLMSMVEPGSTALDVGGGAGRMALPMALKCEHVAVVEPSDSMITQLRESSSEARIGNVSVTQAVWEDARVEEADIVLCAHVVYGVADIEPFIRKLDGHASSLVVILAFVESPMTRISRFWKPVHGEERIDMPALPELVSALWEMGIYPDVQMMGPVMPDKFEDREVALTQLRNRLYVRAGSEEEIRLKSAMDELLLDVDGGVMVKGVAQVRQGFLTWKPERG</sequence>
<dbReference type="AlphaFoldDB" id="A0AA35X933"/>
<organism evidence="2 3">
    <name type="scientific">Geodia barretti</name>
    <name type="common">Barrett's horny sponge</name>
    <dbReference type="NCBI Taxonomy" id="519541"/>
    <lineage>
        <taxon>Eukaryota</taxon>
        <taxon>Metazoa</taxon>
        <taxon>Porifera</taxon>
        <taxon>Demospongiae</taxon>
        <taxon>Heteroscleromorpha</taxon>
        <taxon>Tetractinellida</taxon>
        <taxon>Astrophorina</taxon>
        <taxon>Geodiidae</taxon>
        <taxon>Geodia</taxon>
    </lineage>
</organism>
<dbReference type="GO" id="GO:0008757">
    <property type="term" value="F:S-adenosylmethionine-dependent methyltransferase activity"/>
    <property type="evidence" value="ECO:0007669"/>
    <property type="project" value="InterPro"/>
</dbReference>
<dbReference type="EMBL" id="CASHTH010003240">
    <property type="protein sequence ID" value="CAI8042192.1"/>
    <property type="molecule type" value="Genomic_DNA"/>
</dbReference>
<protein>
    <recommendedName>
        <fullName evidence="1">Methyltransferase type 11 domain-containing protein</fullName>
    </recommendedName>
</protein>
<comment type="caution">
    <text evidence="2">The sequence shown here is derived from an EMBL/GenBank/DDBJ whole genome shotgun (WGS) entry which is preliminary data.</text>
</comment>
<feature type="domain" description="Methyltransferase type 11" evidence="1">
    <location>
        <begin position="67"/>
        <end position="149"/>
    </location>
</feature>
<dbReference type="Gene3D" id="3.40.50.150">
    <property type="entry name" value="Vaccinia Virus protein VP39"/>
    <property type="match status" value="1"/>
</dbReference>
<gene>
    <name evidence="2" type="ORF">GBAR_LOCUS23431</name>
</gene>
<evidence type="ECO:0000313" key="3">
    <source>
        <dbReference type="Proteomes" id="UP001174909"/>
    </source>
</evidence>
<proteinExistence type="predicted"/>
<dbReference type="InterPro" id="IPR029063">
    <property type="entry name" value="SAM-dependent_MTases_sf"/>
</dbReference>